<keyword evidence="2" id="KW-1185">Reference proteome</keyword>
<dbReference type="Gramene" id="GBG60982">
    <property type="protein sequence ID" value="GBG60982"/>
    <property type="gene ID" value="CBR_g18578"/>
</dbReference>
<dbReference type="InterPro" id="IPR012337">
    <property type="entry name" value="RNaseH-like_sf"/>
</dbReference>
<dbReference type="STRING" id="69332.A0A388JTF3"/>
<accession>A0A388JTF3</accession>
<dbReference type="PANTHER" id="PTHR46169:SF15">
    <property type="entry name" value="INNER CENTROMERE PROTEIN A-LIKE ISOFORM X1-RELATED"/>
    <property type="match status" value="1"/>
</dbReference>
<dbReference type="OrthoDB" id="1607513at2759"/>
<dbReference type="PANTHER" id="PTHR46169">
    <property type="entry name" value="DNA REPLICATION-RELATED ELEMENT FACTOR, ISOFORM A"/>
    <property type="match status" value="1"/>
</dbReference>
<dbReference type="InterPro" id="IPR052717">
    <property type="entry name" value="Vacuolar_transposase_reg"/>
</dbReference>
<dbReference type="EMBL" id="BFEA01000016">
    <property type="protein sequence ID" value="GBG60982.1"/>
    <property type="molecule type" value="Genomic_DNA"/>
</dbReference>
<dbReference type="GO" id="GO:0005634">
    <property type="term" value="C:nucleus"/>
    <property type="evidence" value="ECO:0007669"/>
    <property type="project" value="TreeGrafter"/>
</dbReference>
<organism evidence="1 2">
    <name type="scientific">Chara braunii</name>
    <name type="common">Braun's stonewort</name>
    <dbReference type="NCBI Taxonomy" id="69332"/>
    <lineage>
        <taxon>Eukaryota</taxon>
        <taxon>Viridiplantae</taxon>
        <taxon>Streptophyta</taxon>
        <taxon>Charophyceae</taxon>
        <taxon>Charales</taxon>
        <taxon>Characeae</taxon>
        <taxon>Chara</taxon>
    </lineage>
</organism>
<dbReference type="AlphaFoldDB" id="A0A388JTF3"/>
<dbReference type="Proteomes" id="UP000265515">
    <property type="component" value="Unassembled WGS sequence"/>
</dbReference>
<gene>
    <name evidence="1" type="ORF">CBR_g18578</name>
</gene>
<dbReference type="SUPFAM" id="SSF53098">
    <property type="entry name" value="Ribonuclease H-like"/>
    <property type="match status" value="1"/>
</dbReference>
<evidence type="ECO:0000313" key="2">
    <source>
        <dbReference type="Proteomes" id="UP000265515"/>
    </source>
</evidence>
<sequence>MSVRNIVKRHVVETTSTVHEKVRELVQDHFNDGEHAGFTTDMWTDGVKKKLFMSVTMHYIDRNFKLHVRNLHVKVFQEESHIGSVVLKAFEDALHEFGCKESDRCVVCTDSRSNMAATEGIRKIYKWIVGADHKIATVLTTVFNKTSTTTDGVRSSPFYRYHEFAPHLFEMIDNSKELIRYFKQANLQNSLSKTLKQENVTRWNSLLISLNSILDSYDEVTTVLSRFANINRQANKQFLVIRIDKTSLADLVRFLRRFQTVTLKLEQYLEPTIHLVSFEQSALSEYCKPRNEPYNDEDAEGNKFTIPSDNDDIAAIKMLIKDVLREK</sequence>
<reference evidence="1 2" key="1">
    <citation type="journal article" date="2018" name="Cell">
        <title>The Chara Genome: Secondary Complexity and Implications for Plant Terrestrialization.</title>
        <authorList>
            <person name="Nishiyama T."/>
            <person name="Sakayama H."/>
            <person name="Vries J.D."/>
            <person name="Buschmann H."/>
            <person name="Saint-Marcoux D."/>
            <person name="Ullrich K.K."/>
            <person name="Haas F.B."/>
            <person name="Vanderstraeten L."/>
            <person name="Becker D."/>
            <person name="Lang D."/>
            <person name="Vosolsobe S."/>
            <person name="Rombauts S."/>
            <person name="Wilhelmsson P.K.I."/>
            <person name="Janitza P."/>
            <person name="Kern R."/>
            <person name="Heyl A."/>
            <person name="Rumpler F."/>
            <person name="Villalobos L.I.A.C."/>
            <person name="Clay J.M."/>
            <person name="Skokan R."/>
            <person name="Toyoda A."/>
            <person name="Suzuki Y."/>
            <person name="Kagoshima H."/>
            <person name="Schijlen E."/>
            <person name="Tajeshwar N."/>
            <person name="Catarino B."/>
            <person name="Hetherington A.J."/>
            <person name="Saltykova A."/>
            <person name="Bonnot C."/>
            <person name="Breuninger H."/>
            <person name="Symeonidi A."/>
            <person name="Radhakrishnan G.V."/>
            <person name="Van Nieuwerburgh F."/>
            <person name="Deforce D."/>
            <person name="Chang C."/>
            <person name="Karol K.G."/>
            <person name="Hedrich R."/>
            <person name="Ulvskov P."/>
            <person name="Glockner G."/>
            <person name="Delwiche C.F."/>
            <person name="Petrasek J."/>
            <person name="Van de Peer Y."/>
            <person name="Friml J."/>
            <person name="Beilby M."/>
            <person name="Dolan L."/>
            <person name="Kohara Y."/>
            <person name="Sugano S."/>
            <person name="Fujiyama A."/>
            <person name="Delaux P.-M."/>
            <person name="Quint M."/>
            <person name="TheiBen G."/>
            <person name="Hagemann M."/>
            <person name="Harholt J."/>
            <person name="Dunand C."/>
            <person name="Zachgo S."/>
            <person name="Langdale J."/>
            <person name="Maumus F."/>
            <person name="Straeten D.V.D."/>
            <person name="Gould S.B."/>
            <person name="Rensing S.A."/>
        </authorList>
    </citation>
    <scope>NUCLEOTIDE SEQUENCE [LARGE SCALE GENOMIC DNA]</scope>
    <source>
        <strain evidence="1 2">S276</strain>
    </source>
</reference>
<evidence type="ECO:0008006" key="3">
    <source>
        <dbReference type="Google" id="ProtNLM"/>
    </source>
</evidence>
<protein>
    <recommendedName>
        <fullName evidence="3">DUF4371 domain-containing protein</fullName>
    </recommendedName>
</protein>
<proteinExistence type="predicted"/>
<comment type="caution">
    <text evidence="1">The sequence shown here is derived from an EMBL/GenBank/DDBJ whole genome shotgun (WGS) entry which is preliminary data.</text>
</comment>
<dbReference type="GO" id="GO:0006357">
    <property type="term" value="P:regulation of transcription by RNA polymerase II"/>
    <property type="evidence" value="ECO:0007669"/>
    <property type="project" value="TreeGrafter"/>
</dbReference>
<name>A0A388JTF3_CHABU</name>
<evidence type="ECO:0000313" key="1">
    <source>
        <dbReference type="EMBL" id="GBG60982.1"/>
    </source>
</evidence>